<dbReference type="EMBL" id="FP929003">
    <property type="protein sequence ID" value="CBK43180.1"/>
    <property type="molecule type" value="Genomic_DNA"/>
</dbReference>
<gene>
    <name evidence="1" type="ORF">NIDE3495</name>
</gene>
<proteinExistence type="predicted"/>
<evidence type="ECO:0000313" key="2">
    <source>
        <dbReference type="Proteomes" id="UP000001660"/>
    </source>
</evidence>
<keyword evidence="2" id="KW-1185">Reference proteome</keyword>
<dbReference type="AlphaFoldDB" id="D8PIU3"/>
<dbReference type="SUPFAM" id="SSF158682">
    <property type="entry name" value="TerB-like"/>
    <property type="match status" value="1"/>
</dbReference>
<dbReference type="eggNOG" id="COG3793">
    <property type="taxonomic scope" value="Bacteria"/>
</dbReference>
<reference evidence="1 2" key="1">
    <citation type="journal article" date="2010" name="Proc. Natl. Acad. Sci. U.S.A.">
        <title>A Nitrospira metagenome illuminates the physiology and evolution of globally important nitrite-oxidizing bacteria.</title>
        <authorList>
            <person name="Lucker S."/>
            <person name="Wagner M."/>
            <person name="Maixner F."/>
            <person name="Pelletier E."/>
            <person name="Koch H."/>
            <person name="Vacherie B."/>
            <person name="Rattei T."/>
            <person name="Sinninghe Damste J."/>
            <person name="Spieck E."/>
            <person name="Le Paslier D."/>
            <person name="Daims H."/>
        </authorList>
    </citation>
    <scope>NUCLEOTIDE SEQUENCE [LARGE SCALE GENOMIC DNA]</scope>
</reference>
<accession>D8PIU3</accession>
<organism evidence="1 2">
    <name type="scientific">Nitrospira defluvii</name>
    <dbReference type="NCBI Taxonomy" id="330214"/>
    <lineage>
        <taxon>Bacteria</taxon>
        <taxon>Pseudomonadati</taxon>
        <taxon>Nitrospirota</taxon>
        <taxon>Nitrospiria</taxon>
        <taxon>Nitrospirales</taxon>
        <taxon>Nitrospiraceae</taxon>
        <taxon>Nitrospira</taxon>
    </lineage>
</organism>
<dbReference type="Gene3D" id="1.10.3680.10">
    <property type="entry name" value="TerB-like"/>
    <property type="match status" value="1"/>
</dbReference>
<sequence length="332" mass="37548">MEDDMELKIPTPEQAYWGLRAMKAVALADGTLDDSERQVMQAVQRVFGTNHEVAGLEPITPEELALNLPDPQIRRQLVNGLIVMSLIDREVSPREAELVGQFAAALQVTAPEVANLRHVVKRELFHLRLDLARRFWLREKVTEIWKQEGLRGLVKFAAGMVGKYEDPTVAARYQALAQYPAGSLGRSYWEYCRKNGFALPGEKGGAPEPILFHDCAHILSGYGTAPEEEVQVACFSAGFQRRDPFLFVFFVLLQFHVGIRMTPITQASTGFFDPEKALIAMRRGAAMNVDLNHGWDYWPVMGEQVEELRRRYNILPIEAFRTRSESESEPVC</sequence>
<dbReference type="HOGENOM" id="CLU_073282_0_0_0"/>
<dbReference type="STRING" id="330214.NIDE3495"/>
<dbReference type="InterPro" id="IPR029024">
    <property type="entry name" value="TerB-like"/>
</dbReference>
<evidence type="ECO:0000313" key="1">
    <source>
        <dbReference type="EMBL" id="CBK43180.1"/>
    </source>
</evidence>
<dbReference type="Proteomes" id="UP000001660">
    <property type="component" value="Chromosome"/>
</dbReference>
<dbReference type="KEGG" id="nde:NIDE3495"/>
<evidence type="ECO:0008006" key="3">
    <source>
        <dbReference type="Google" id="ProtNLM"/>
    </source>
</evidence>
<protein>
    <recommendedName>
        <fullName evidence="3">Co-chaperone DjlA N-terminal domain-containing protein</fullName>
    </recommendedName>
</protein>
<name>D8PIU3_9BACT</name>